<accession>A0A2P2NH26</accession>
<keyword evidence="1" id="KW-1133">Transmembrane helix</keyword>
<keyword evidence="1" id="KW-0472">Membrane</keyword>
<evidence type="ECO:0000313" key="2">
    <source>
        <dbReference type="EMBL" id="MBX41791.1"/>
    </source>
</evidence>
<organism evidence="2">
    <name type="scientific">Rhizophora mucronata</name>
    <name type="common">Asiatic mangrove</name>
    <dbReference type="NCBI Taxonomy" id="61149"/>
    <lineage>
        <taxon>Eukaryota</taxon>
        <taxon>Viridiplantae</taxon>
        <taxon>Streptophyta</taxon>
        <taxon>Embryophyta</taxon>
        <taxon>Tracheophyta</taxon>
        <taxon>Spermatophyta</taxon>
        <taxon>Magnoliopsida</taxon>
        <taxon>eudicotyledons</taxon>
        <taxon>Gunneridae</taxon>
        <taxon>Pentapetalae</taxon>
        <taxon>rosids</taxon>
        <taxon>fabids</taxon>
        <taxon>Malpighiales</taxon>
        <taxon>Rhizophoraceae</taxon>
        <taxon>Rhizophora</taxon>
    </lineage>
</organism>
<reference evidence="2" key="1">
    <citation type="submission" date="2018-02" db="EMBL/GenBank/DDBJ databases">
        <title>Rhizophora mucronata_Transcriptome.</title>
        <authorList>
            <person name="Meera S.P."/>
            <person name="Sreeshan A."/>
            <person name="Augustine A."/>
        </authorList>
    </citation>
    <scope>NUCLEOTIDE SEQUENCE</scope>
    <source>
        <tissue evidence="2">Leaf</tissue>
    </source>
</reference>
<sequence length="62" mass="7175">MEGVFLFVSIFWLAFLFVLSVFQVIRDLESLGHMPNSCSILYVVVWNAIELTWNFSPSGYKL</sequence>
<proteinExistence type="predicted"/>
<keyword evidence="1" id="KW-0812">Transmembrane</keyword>
<evidence type="ECO:0000256" key="1">
    <source>
        <dbReference type="SAM" id="Phobius"/>
    </source>
</evidence>
<name>A0A2P2NH26_RHIMU</name>
<dbReference type="EMBL" id="GGEC01061307">
    <property type="protein sequence ID" value="MBX41791.1"/>
    <property type="molecule type" value="Transcribed_RNA"/>
</dbReference>
<dbReference type="AlphaFoldDB" id="A0A2P2NH26"/>
<feature type="transmembrane region" description="Helical" evidence="1">
    <location>
        <begin position="6"/>
        <end position="25"/>
    </location>
</feature>
<protein>
    <submittedName>
        <fullName evidence="2">Uncharacterized protein</fullName>
    </submittedName>
</protein>